<comment type="similarity">
    <text evidence="2 7">Belongs to the derlin family.</text>
</comment>
<sequence>MANPIEQWFFGIPVITRTYFVSTLLLTLAVKLEMVNMLSLYFDYKLVFSRSEYWRLITTFLYFGNLDVDWMFNMYFIVRYMRDVEEGYHRNRTGDYLWLLVVACTLLLVLSSIISLPFMGTALNYTITYIWSRQNPYIMMSFLGFFNFTAPYLPWVMMAVSALINNKAPINDLIGIFAGHILWFLEDEWPRRPESNGYRVLKAPIFIQRLFQRRDENVELLEPEGEDANYVMPTRDQVTLGARQTIINRPQTDVNNHINHESNASSSVSNPTSYSPSTEKEKTDVDSKNTEKTQQDSPPSYESHIHESSTTSSVDKHKTLYPNSSNSNTTNDGLRKRLQTDSALE</sequence>
<dbReference type="AlphaFoldDB" id="A0A2U1JCV5"/>
<dbReference type="InterPro" id="IPR007599">
    <property type="entry name" value="DER1"/>
</dbReference>
<comment type="function">
    <text evidence="7">May be involved in the degradation of misfolded endoplasmic reticulum (ER) luminal proteins.</text>
</comment>
<keyword evidence="3 7" id="KW-0812">Transmembrane</keyword>
<reference evidence="10 11" key="1">
    <citation type="journal article" date="2018" name="MBio">
        <title>Comparative Genomics Reveals the Core Gene Toolbox for the Fungus-Insect Symbiosis.</title>
        <authorList>
            <person name="Wang Y."/>
            <person name="Stata M."/>
            <person name="Wang W."/>
            <person name="Stajich J.E."/>
            <person name="White M.M."/>
            <person name="Moncalvo J.M."/>
        </authorList>
    </citation>
    <scope>NUCLEOTIDE SEQUENCE [LARGE SCALE GENOMIC DNA]</scope>
    <source>
        <strain evidence="10 11">AUS-126-30</strain>
    </source>
</reference>
<feature type="compositionally biased region" description="Polar residues" evidence="8">
    <location>
        <begin position="321"/>
        <end position="332"/>
    </location>
</feature>
<feature type="region of interest" description="Disordered" evidence="8">
    <location>
        <begin position="248"/>
        <end position="345"/>
    </location>
</feature>
<dbReference type="Proteomes" id="UP000245591">
    <property type="component" value="Unassembled WGS sequence"/>
</dbReference>
<gene>
    <name evidence="10" type="ORF">BB558_000929</name>
    <name evidence="9" type="ORF">BB558_004160</name>
</gene>
<evidence type="ECO:0000256" key="6">
    <source>
        <dbReference type="ARBA" id="ARBA00023136"/>
    </source>
</evidence>
<evidence type="ECO:0000256" key="4">
    <source>
        <dbReference type="ARBA" id="ARBA00022824"/>
    </source>
</evidence>
<dbReference type="PANTHER" id="PTHR11009">
    <property type="entry name" value="DER1-LIKE PROTEIN, DERLIN"/>
    <property type="match status" value="1"/>
</dbReference>
<comment type="subcellular location">
    <subcellularLocation>
        <location evidence="1 7">Endoplasmic reticulum membrane</location>
        <topology evidence="1 7">Multi-pass membrane protein</topology>
    </subcellularLocation>
</comment>
<name>A0A2U1JCV5_SMIAN</name>
<dbReference type="EMBL" id="MBFU01000044">
    <property type="protein sequence ID" value="PWA02921.1"/>
    <property type="molecule type" value="Genomic_DNA"/>
</dbReference>
<evidence type="ECO:0000256" key="1">
    <source>
        <dbReference type="ARBA" id="ARBA00004477"/>
    </source>
</evidence>
<evidence type="ECO:0000256" key="3">
    <source>
        <dbReference type="ARBA" id="ARBA00022692"/>
    </source>
</evidence>
<organism evidence="10 11">
    <name type="scientific">Smittium angustum</name>
    <dbReference type="NCBI Taxonomy" id="133377"/>
    <lineage>
        <taxon>Eukaryota</taxon>
        <taxon>Fungi</taxon>
        <taxon>Fungi incertae sedis</taxon>
        <taxon>Zoopagomycota</taxon>
        <taxon>Kickxellomycotina</taxon>
        <taxon>Harpellomycetes</taxon>
        <taxon>Harpellales</taxon>
        <taxon>Legeriomycetaceae</taxon>
        <taxon>Smittium</taxon>
    </lineage>
</organism>
<comment type="caution">
    <text evidence="10">The sequence shown here is derived from an EMBL/GenBank/DDBJ whole genome shotgun (WGS) entry which is preliminary data.</text>
</comment>
<protein>
    <recommendedName>
        <fullName evidence="7">Derlin</fullName>
    </recommendedName>
</protein>
<feature type="compositionally biased region" description="Low complexity" evidence="8">
    <location>
        <begin position="262"/>
        <end position="277"/>
    </location>
</feature>
<keyword evidence="6 7" id="KW-0472">Membrane</keyword>
<dbReference type="GO" id="GO:0006950">
    <property type="term" value="P:response to stress"/>
    <property type="evidence" value="ECO:0007669"/>
    <property type="project" value="UniProtKB-ARBA"/>
</dbReference>
<evidence type="ECO:0000256" key="8">
    <source>
        <dbReference type="SAM" id="MobiDB-lite"/>
    </source>
</evidence>
<dbReference type="SUPFAM" id="SSF144091">
    <property type="entry name" value="Rhomboid-like"/>
    <property type="match status" value="1"/>
</dbReference>
<keyword evidence="5 7" id="KW-1133">Transmembrane helix</keyword>
<feature type="transmembrane region" description="Helical" evidence="7">
    <location>
        <begin position="53"/>
        <end position="76"/>
    </location>
</feature>
<feature type="transmembrane region" description="Helical" evidence="7">
    <location>
        <begin position="137"/>
        <end position="156"/>
    </location>
</feature>
<dbReference type="Pfam" id="PF04511">
    <property type="entry name" value="DER1"/>
    <property type="match status" value="1"/>
</dbReference>
<proteinExistence type="inferred from homology"/>
<feature type="compositionally biased region" description="Polar residues" evidence="8">
    <location>
        <begin position="248"/>
        <end position="257"/>
    </location>
</feature>
<dbReference type="EMBL" id="MBFU01000387">
    <property type="protein sequence ID" value="PVZ99805.1"/>
    <property type="molecule type" value="Genomic_DNA"/>
</dbReference>
<comment type="caution">
    <text evidence="7">Lacks conserved residue(s) required for the propagation of feature annotation.</text>
</comment>
<accession>A0A2U1JCV5</accession>
<dbReference type="GO" id="GO:0005789">
    <property type="term" value="C:endoplasmic reticulum membrane"/>
    <property type="evidence" value="ECO:0007669"/>
    <property type="project" value="UniProtKB-SubCell"/>
</dbReference>
<dbReference type="InterPro" id="IPR035952">
    <property type="entry name" value="Rhomboid-like_sf"/>
</dbReference>
<feature type="compositionally biased region" description="Basic and acidic residues" evidence="8">
    <location>
        <begin position="278"/>
        <end position="294"/>
    </location>
</feature>
<feature type="transmembrane region" description="Helical" evidence="7">
    <location>
        <begin position="96"/>
        <end position="125"/>
    </location>
</feature>
<evidence type="ECO:0000256" key="5">
    <source>
        <dbReference type="ARBA" id="ARBA00022989"/>
    </source>
</evidence>
<evidence type="ECO:0000313" key="10">
    <source>
        <dbReference type="EMBL" id="PWA02921.1"/>
    </source>
</evidence>
<evidence type="ECO:0000256" key="2">
    <source>
        <dbReference type="ARBA" id="ARBA00008917"/>
    </source>
</evidence>
<keyword evidence="11" id="KW-1185">Reference proteome</keyword>
<keyword evidence="4 7" id="KW-0256">Endoplasmic reticulum</keyword>
<evidence type="ECO:0000313" key="9">
    <source>
        <dbReference type="EMBL" id="PVZ99805.1"/>
    </source>
</evidence>
<evidence type="ECO:0000256" key="7">
    <source>
        <dbReference type="RuleBase" id="RU363059"/>
    </source>
</evidence>
<evidence type="ECO:0000313" key="11">
    <source>
        <dbReference type="Proteomes" id="UP000245591"/>
    </source>
</evidence>